<dbReference type="GO" id="GO:0003677">
    <property type="term" value="F:DNA binding"/>
    <property type="evidence" value="ECO:0007669"/>
    <property type="project" value="UniProtKB-KW"/>
</dbReference>
<dbReference type="OrthoDB" id="9811174at2"/>
<dbReference type="AlphaFoldDB" id="S0NW77"/>
<dbReference type="PANTHER" id="PTHR30204:SF98">
    <property type="entry name" value="HTH-TYPE TRANSCRIPTIONAL REGULATOR ADHR"/>
    <property type="match status" value="1"/>
</dbReference>
<sequence>MNISEVATRYNLTPATLRYYEKQGLLPPITRNASGRRVYTTADLNWIEFIKCMRDSGLSIESLAKYTDLYQKGDYTLKERQDILLIEYEKLLEKQQQINTTVSKLEKKIKNYDKKIVQHQQQIVEKTDDRGVENHVSLSKN</sequence>
<dbReference type="Pfam" id="PF13411">
    <property type="entry name" value="MerR_1"/>
    <property type="match status" value="1"/>
</dbReference>
<name>S0NW77_9ENTE</name>
<dbReference type="InterPro" id="IPR009061">
    <property type="entry name" value="DNA-bd_dom_put_sf"/>
</dbReference>
<comment type="caution">
    <text evidence="4">The sequence shown here is derived from an EMBL/GenBank/DDBJ whole genome shotgun (WGS) entry which is preliminary data.</text>
</comment>
<keyword evidence="5" id="KW-1185">Reference proteome</keyword>
<dbReference type="SUPFAM" id="SSF46955">
    <property type="entry name" value="Putative DNA-binding domain"/>
    <property type="match status" value="1"/>
</dbReference>
<dbReference type="Proteomes" id="UP000014136">
    <property type="component" value="Unassembled WGS sequence"/>
</dbReference>
<feature type="coiled-coil region" evidence="2">
    <location>
        <begin position="88"/>
        <end position="129"/>
    </location>
</feature>
<dbReference type="PATRIC" id="fig|1139996.3.peg.882"/>
<evidence type="ECO:0000313" key="4">
    <source>
        <dbReference type="EMBL" id="EOT30198.1"/>
    </source>
</evidence>
<organism evidence="4 5">
    <name type="scientific">Enterococcus saccharolyticus subsp. saccharolyticus ATCC 43076</name>
    <dbReference type="NCBI Taxonomy" id="1139996"/>
    <lineage>
        <taxon>Bacteria</taxon>
        <taxon>Bacillati</taxon>
        <taxon>Bacillota</taxon>
        <taxon>Bacilli</taxon>
        <taxon>Lactobacillales</taxon>
        <taxon>Enterococcaceae</taxon>
        <taxon>Enterococcus</taxon>
    </lineage>
</organism>
<evidence type="ECO:0000259" key="3">
    <source>
        <dbReference type="PROSITE" id="PS50937"/>
    </source>
</evidence>
<dbReference type="InterPro" id="IPR047057">
    <property type="entry name" value="MerR_fam"/>
</dbReference>
<dbReference type="STRING" id="41997.RV16_GL000530"/>
<proteinExistence type="predicted"/>
<dbReference type="InterPro" id="IPR000551">
    <property type="entry name" value="MerR-type_HTH_dom"/>
</dbReference>
<evidence type="ECO:0000313" key="5">
    <source>
        <dbReference type="Proteomes" id="UP000014136"/>
    </source>
</evidence>
<dbReference type="CDD" id="cd01109">
    <property type="entry name" value="HTH_YyaN"/>
    <property type="match status" value="1"/>
</dbReference>
<keyword evidence="2" id="KW-0175">Coiled coil</keyword>
<dbReference type="SMART" id="SM00422">
    <property type="entry name" value="HTH_MERR"/>
    <property type="match status" value="1"/>
</dbReference>
<dbReference type="Gene3D" id="1.10.1660.10">
    <property type="match status" value="1"/>
</dbReference>
<dbReference type="EMBL" id="AHYT01000002">
    <property type="protein sequence ID" value="EOT30198.1"/>
    <property type="molecule type" value="Genomic_DNA"/>
</dbReference>
<dbReference type="PANTHER" id="PTHR30204">
    <property type="entry name" value="REDOX-CYCLING DRUG-SENSING TRANSCRIPTIONAL ACTIVATOR SOXR"/>
    <property type="match status" value="1"/>
</dbReference>
<protein>
    <recommendedName>
        <fullName evidence="3">HTH merR-type domain-containing protein</fullName>
    </recommendedName>
</protein>
<dbReference type="GO" id="GO:0003700">
    <property type="term" value="F:DNA-binding transcription factor activity"/>
    <property type="evidence" value="ECO:0007669"/>
    <property type="project" value="InterPro"/>
</dbReference>
<dbReference type="RefSeq" id="WP_016174694.1">
    <property type="nucleotide sequence ID" value="NZ_KE136389.1"/>
</dbReference>
<dbReference type="PROSITE" id="PS50937">
    <property type="entry name" value="HTH_MERR_2"/>
    <property type="match status" value="1"/>
</dbReference>
<keyword evidence="1" id="KW-0238">DNA-binding</keyword>
<accession>S0NW77</accession>
<evidence type="ECO:0000256" key="1">
    <source>
        <dbReference type="ARBA" id="ARBA00023125"/>
    </source>
</evidence>
<reference evidence="4 5" key="1">
    <citation type="submission" date="2013-03" db="EMBL/GenBank/DDBJ databases">
        <title>The Genome Sequence of Enterococcus saccharolyticus ATCC_43076 (Illumina only assembly).</title>
        <authorList>
            <consortium name="The Broad Institute Genomics Platform"/>
            <consortium name="The Broad Institute Genome Sequencing Center for Infectious Disease"/>
            <person name="Earl A."/>
            <person name="Russ C."/>
            <person name="Gilmore M."/>
            <person name="Surin D."/>
            <person name="Walker B."/>
            <person name="Young S."/>
            <person name="Zeng Q."/>
            <person name="Gargeya S."/>
            <person name="Fitzgerald M."/>
            <person name="Haas B."/>
            <person name="Abouelleil A."/>
            <person name="Allen A.W."/>
            <person name="Alvarado L."/>
            <person name="Arachchi H.M."/>
            <person name="Berlin A.M."/>
            <person name="Chapman S.B."/>
            <person name="Gainer-Dewar J."/>
            <person name="Goldberg J."/>
            <person name="Griggs A."/>
            <person name="Gujja S."/>
            <person name="Hansen M."/>
            <person name="Howarth C."/>
            <person name="Imamovic A."/>
            <person name="Ireland A."/>
            <person name="Larimer J."/>
            <person name="McCowan C."/>
            <person name="Murphy C."/>
            <person name="Pearson M."/>
            <person name="Poon T.W."/>
            <person name="Priest M."/>
            <person name="Roberts A."/>
            <person name="Saif S."/>
            <person name="Shea T."/>
            <person name="Sisk P."/>
            <person name="Sykes S."/>
            <person name="Wortman J."/>
            <person name="Nusbaum C."/>
            <person name="Birren B."/>
        </authorList>
    </citation>
    <scope>NUCLEOTIDE SEQUENCE [LARGE SCALE GENOMIC DNA]</scope>
    <source>
        <strain evidence="4 5">ATCC 43076</strain>
    </source>
</reference>
<dbReference type="HOGENOM" id="CLU_060077_8_3_9"/>
<gene>
    <name evidence="4" type="ORF">OMQ_00894</name>
</gene>
<evidence type="ECO:0000256" key="2">
    <source>
        <dbReference type="SAM" id="Coils"/>
    </source>
</evidence>
<feature type="domain" description="HTH merR-type" evidence="3">
    <location>
        <begin position="1"/>
        <end position="69"/>
    </location>
</feature>
<dbReference type="eggNOG" id="COG0789">
    <property type="taxonomic scope" value="Bacteria"/>
</dbReference>